<keyword evidence="1" id="KW-0472">Membrane</keyword>
<keyword evidence="3" id="KW-1185">Reference proteome</keyword>
<proteinExistence type="predicted"/>
<protein>
    <recommendedName>
        <fullName evidence="4">C3H1-type domain-containing protein</fullName>
    </recommendedName>
</protein>
<dbReference type="AlphaFoldDB" id="A0A9Q1ALE6"/>
<evidence type="ECO:0000313" key="3">
    <source>
        <dbReference type="Proteomes" id="UP001151532"/>
    </source>
</evidence>
<accession>A0A9Q1ALE6</accession>
<keyword evidence="1" id="KW-0812">Transmembrane</keyword>
<organism evidence="2 3">
    <name type="scientific">Salix purpurea</name>
    <name type="common">Purple osier willow</name>
    <dbReference type="NCBI Taxonomy" id="77065"/>
    <lineage>
        <taxon>Eukaryota</taxon>
        <taxon>Viridiplantae</taxon>
        <taxon>Streptophyta</taxon>
        <taxon>Embryophyta</taxon>
        <taxon>Tracheophyta</taxon>
        <taxon>Spermatophyta</taxon>
        <taxon>Magnoliopsida</taxon>
        <taxon>eudicotyledons</taxon>
        <taxon>Gunneridae</taxon>
        <taxon>Pentapetalae</taxon>
        <taxon>rosids</taxon>
        <taxon>fabids</taxon>
        <taxon>Malpighiales</taxon>
        <taxon>Salicaceae</taxon>
        <taxon>Saliceae</taxon>
        <taxon>Salix</taxon>
    </lineage>
</organism>
<dbReference type="Proteomes" id="UP001151532">
    <property type="component" value="Chromosome 5"/>
</dbReference>
<sequence length="87" mass="9792">MACLSGLRTVPAYNLSLCIYKYIDGSCVQDSGCSLSHLQLNTSESSISSRLRSVCNSLYIYIYIYIYIYLSVTLYTVSLQVNLSMHN</sequence>
<name>A0A9Q1ALE6_SALPP</name>
<evidence type="ECO:0000256" key="1">
    <source>
        <dbReference type="SAM" id="Phobius"/>
    </source>
</evidence>
<reference evidence="2" key="2">
    <citation type="journal article" date="2023" name="Int. J. Mol. Sci.">
        <title>De Novo Assembly and Annotation of 11 Diverse Shrub Willow (Salix) Genomes Reveals Novel Gene Organization in Sex-Linked Regions.</title>
        <authorList>
            <person name="Hyden B."/>
            <person name="Feng K."/>
            <person name="Yates T.B."/>
            <person name="Jawdy S."/>
            <person name="Cereghino C."/>
            <person name="Smart L.B."/>
            <person name="Muchero W."/>
        </authorList>
    </citation>
    <scope>NUCLEOTIDE SEQUENCE</scope>
    <source>
        <tissue evidence="2">Shoot tip</tissue>
    </source>
</reference>
<evidence type="ECO:0008006" key="4">
    <source>
        <dbReference type="Google" id="ProtNLM"/>
    </source>
</evidence>
<evidence type="ECO:0000313" key="2">
    <source>
        <dbReference type="EMBL" id="KAJ6775664.1"/>
    </source>
</evidence>
<keyword evidence="1" id="KW-1133">Transmembrane helix</keyword>
<gene>
    <name evidence="2" type="ORF">OIU79_018773</name>
</gene>
<reference evidence="2" key="1">
    <citation type="submission" date="2022-11" db="EMBL/GenBank/DDBJ databases">
        <authorList>
            <person name="Hyden B.L."/>
            <person name="Feng K."/>
            <person name="Yates T."/>
            <person name="Jawdy S."/>
            <person name="Smart L.B."/>
            <person name="Muchero W."/>
        </authorList>
    </citation>
    <scope>NUCLEOTIDE SEQUENCE</scope>
    <source>
        <tissue evidence="2">Shoot tip</tissue>
    </source>
</reference>
<dbReference type="EMBL" id="JAPFFK010000002">
    <property type="protein sequence ID" value="KAJ6775664.1"/>
    <property type="molecule type" value="Genomic_DNA"/>
</dbReference>
<feature type="transmembrane region" description="Helical" evidence="1">
    <location>
        <begin position="58"/>
        <end position="77"/>
    </location>
</feature>
<comment type="caution">
    <text evidence="2">The sequence shown here is derived from an EMBL/GenBank/DDBJ whole genome shotgun (WGS) entry which is preliminary data.</text>
</comment>